<keyword evidence="11" id="KW-1185">Reference proteome</keyword>
<evidence type="ECO:0000256" key="6">
    <source>
        <dbReference type="ARBA" id="ARBA00022989"/>
    </source>
</evidence>
<proteinExistence type="inferred from homology"/>
<name>A0ABW0VWS2_9BACL</name>
<evidence type="ECO:0000256" key="1">
    <source>
        <dbReference type="ARBA" id="ARBA00004651"/>
    </source>
</evidence>
<comment type="subcellular location">
    <subcellularLocation>
        <location evidence="1 8">Cell membrane</location>
        <topology evidence="1 8">Multi-pass membrane protein</topology>
    </subcellularLocation>
</comment>
<evidence type="ECO:0000256" key="7">
    <source>
        <dbReference type="ARBA" id="ARBA00023136"/>
    </source>
</evidence>
<dbReference type="InterPro" id="IPR003784">
    <property type="entry name" value="BioY"/>
</dbReference>
<sequence length="202" mass="21826">METPTPPVVSAASQTNSVYWIRGIVFTALFAALFVAFSWIKVPLGFTSVPITMQTLAIMLAGGLLGATYGFWSIMIVVILSGFGLPLISGTSGLSLLLGFTGGYIWMFPIEALFIGLVSDHLFRNKKTLSTNSFFILFIGIIVFGVLLAYVGGVPWLAHKAHMSMSAALKAGCYPFLIGDTIKAVVAVFLIRTLRPLLPRFK</sequence>
<evidence type="ECO:0000256" key="2">
    <source>
        <dbReference type="ARBA" id="ARBA00010692"/>
    </source>
</evidence>
<dbReference type="PIRSF" id="PIRSF016661">
    <property type="entry name" value="BioY"/>
    <property type="match status" value="1"/>
</dbReference>
<feature type="transmembrane region" description="Helical" evidence="9">
    <location>
        <begin position="174"/>
        <end position="194"/>
    </location>
</feature>
<keyword evidence="4 8" id="KW-1003">Cell membrane</keyword>
<evidence type="ECO:0000256" key="8">
    <source>
        <dbReference type="PIRNR" id="PIRNR016661"/>
    </source>
</evidence>
<protein>
    <recommendedName>
        <fullName evidence="8">Biotin transporter</fullName>
    </recommendedName>
</protein>
<comment type="caution">
    <text evidence="10">The sequence shown here is derived from an EMBL/GenBank/DDBJ whole genome shotgun (WGS) entry which is preliminary data.</text>
</comment>
<evidence type="ECO:0000256" key="9">
    <source>
        <dbReference type="SAM" id="Phobius"/>
    </source>
</evidence>
<dbReference type="PANTHER" id="PTHR34295:SF4">
    <property type="entry name" value="BIOTIN TRANSPORTER BIOY-RELATED"/>
    <property type="match status" value="1"/>
</dbReference>
<evidence type="ECO:0000256" key="3">
    <source>
        <dbReference type="ARBA" id="ARBA00022448"/>
    </source>
</evidence>
<keyword evidence="6 9" id="KW-1133">Transmembrane helix</keyword>
<comment type="similarity">
    <text evidence="2 8">Belongs to the BioY family.</text>
</comment>
<reference evidence="11" key="1">
    <citation type="journal article" date="2019" name="Int. J. Syst. Evol. Microbiol.">
        <title>The Global Catalogue of Microorganisms (GCM) 10K type strain sequencing project: providing services to taxonomists for standard genome sequencing and annotation.</title>
        <authorList>
            <consortium name="The Broad Institute Genomics Platform"/>
            <consortium name="The Broad Institute Genome Sequencing Center for Infectious Disease"/>
            <person name="Wu L."/>
            <person name="Ma J."/>
        </authorList>
    </citation>
    <scope>NUCLEOTIDE SEQUENCE [LARGE SCALE GENOMIC DNA]</scope>
    <source>
        <strain evidence="11">CGMCC 1.3240</strain>
    </source>
</reference>
<evidence type="ECO:0000313" key="11">
    <source>
        <dbReference type="Proteomes" id="UP001596047"/>
    </source>
</evidence>
<accession>A0ABW0VWS2</accession>
<keyword evidence="5 9" id="KW-0812">Transmembrane</keyword>
<dbReference type="EMBL" id="JBHSOW010000047">
    <property type="protein sequence ID" value="MFC5650322.1"/>
    <property type="molecule type" value="Genomic_DNA"/>
</dbReference>
<dbReference type="Gene3D" id="1.10.1760.20">
    <property type="match status" value="1"/>
</dbReference>
<dbReference type="RefSeq" id="WP_379188866.1">
    <property type="nucleotide sequence ID" value="NZ_JBHSOW010000047.1"/>
</dbReference>
<keyword evidence="3 8" id="KW-0813">Transport</keyword>
<feature type="transmembrane region" description="Helical" evidence="9">
    <location>
        <begin position="20"/>
        <end position="44"/>
    </location>
</feature>
<evidence type="ECO:0000256" key="5">
    <source>
        <dbReference type="ARBA" id="ARBA00022692"/>
    </source>
</evidence>
<feature type="transmembrane region" description="Helical" evidence="9">
    <location>
        <begin position="135"/>
        <end position="154"/>
    </location>
</feature>
<feature type="transmembrane region" description="Helical" evidence="9">
    <location>
        <begin position="103"/>
        <end position="123"/>
    </location>
</feature>
<evidence type="ECO:0000313" key="10">
    <source>
        <dbReference type="EMBL" id="MFC5650322.1"/>
    </source>
</evidence>
<dbReference type="Pfam" id="PF02632">
    <property type="entry name" value="BioY"/>
    <property type="match status" value="1"/>
</dbReference>
<dbReference type="Proteomes" id="UP001596047">
    <property type="component" value="Unassembled WGS sequence"/>
</dbReference>
<organism evidence="10 11">
    <name type="scientific">Paenibacillus solisilvae</name>
    <dbReference type="NCBI Taxonomy" id="2486751"/>
    <lineage>
        <taxon>Bacteria</taxon>
        <taxon>Bacillati</taxon>
        <taxon>Bacillota</taxon>
        <taxon>Bacilli</taxon>
        <taxon>Bacillales</taxon>
        <taxon>Paenibacillaceae</taxon>
        <taxon>Paenibacillus</taxon>
    </lineage>
</organism>
<keyword evidence="7 8" id="KW-0472">Membrane</keyword>
<feature type="transmembrane region" description="Helical" evidence="9">
    <location>
        <begin position="56"/>
        <end position="83"/>
    </location>
</feature>
<evidence type="ECO:0000256" key="4">
    <source>
        <dbReference type="ARBA" id="ARBA00022475"/>
    </source>
</evidence>
<gene>
    <name evidence="10" type="ORF">ACFPYJ_14520</name>
</gene>
<dbReference type="PANTHER" id="PTHR34295">
    <property type="entry name" value="BIOTIN TRANSPORTER BIOY"/>
    <property type="match status" value="1"/>
</dbReference>